<feature type="transmembrane region" description="Helical" evidence="3">
    <location>
        <begin position="13"/>
        <end position="31"/>
    </location>
</feature>
<dbReference type="CDD" id="cd07385">
    <property type="entry name" value="MPP_YkuE_C"/>
    <property type="match status" value="1"/>
</dbReference>
<keyword evidence="1" id="KW-0479">Metal-binding</keyword>
<dbReference type="GO" id="GO:0009245">
    <property type="term" value="P:lipid A biosynthetic process"/>
    <property type="evidence" value="ECO:0007669"/>
    <property type="project" value="TreeGrafter"/>
</dbReference>
<dbReference type="AlphaFoldDB" id="A0A3Q8I4X4"/>
<evidence type="ECO:0000256" key="3">
    <source>
        <dbReference type="SAM" id="Phobius"/>
    </source>
</evidence>
<organism evidence="5">
    <name type="scientific">Aetherobacter rufus</name>
    <dbReference type="NCBI Taxonomy" id="888831"/>
    <lineage>
        <taxon>Bacteria</taxon>
        <taxon>Pseudomonadati</taxon>
        <taxon>Myxococcota</taxon>
        <taxon>Polyangia</taxon>
        <taxon>Polyangiales</taxon>
        <taxon>Polyangiaceae</taxon>
        <taxon>Aetherobacter</taxon>
    </lineage>
</organism>
<dbReference type="InterPro" id="IPR004843">
    <property type="entry name" value="Calcineurin-like_PHP"/>
</dbReference>
<keyword evidence="3" id="KW-0472">Membrane</keyword>
<evidence type="ECO:0000313" key="5">
    <source>
        <dbReference type="EMBL" id="AYM52576.1"/>
    </source>
</evidence>
<dbReference type="GO" id="GO:0008758">
    <property type="term" value="F:UDP-2,3-diacylglucosamine hydrolase activity"/>
    <property type="evidence" value="ECO:0007669"/>
    <property type="project" value="TreeGrafter"/>
</dbReference>
<dbReference type="Gene3D" id="3.60.21.10">
    <property type="match status" value="1"/>
</dbReference>
<keyword evidence="2 5" id="KW-0378">Hydrolase</keyword>
<dbReference type="GO" id="GO:0046872">
    <property type="term" value="F:metal ion binding"/>
    <property type="evidence" value="ECO:0007669"/>
    <property type="project" value="UniProtKB-KW"/>
</dbReference>
<dbReference type="PANTHER" id="PTHR31302">
    <property type="entry name" value="TRANSMEMBRANE PROTEIN WITH METALLOPHOSPHOESTERASE DOMAIN-RELATED"/>
    <property type="match status" value="1"/>
</dbReference>
<dbReference type="PANTHER" id="PTHR31302:SF31">
    <property type="entry name" value="PHOSPHODIESTERASE YAEI"/>
    <property type="match status" value="1"/>
</dbReference>
<dbReference type="SUPFAM" id="SSF56300">
    <property type="entry name" value="Metallo-dependent phosphatases"/>
    <property type="match status" value="1"/>
</dbReference>
<feature type="domain" description="Calcineurin-like phosphoesterase" evidence="4">
    <location>
        <begin position="58"/>
        <end position="221"/>
    </location>
</feature>
<dbReference type="Pfam" id="PF00149">
    <property type="entry name" value="Metallophos"/>
    <property type="match status" value="1"/>
</dbReference>
<name>A0A3Q8I4X4_9BACT</name>
<keyword evidence="3" id="KW-0812">Transmembrane</keyword>
<protein>
    <submittedName>
        <fullName evidence="5">Putative phosphohydrolase</fullName>
    </submittedName>
</protein>
<evidence type="ECO:0000256" key="2">
    <source>
        <dbReference type="ARBA" id="ARBA00022801"/>
    </source>
</evidence>
<accession>A0A3Q8I4X4</accession>
<dbReference type="InterPro" id="IPR029052">
    <property type="entry name" value="Metallo-depent_PP-like"/>
</dbReference>
<evidence type="ECO:0000259" key="4">
    <source>
        <dbReference type="Pfam" id="PF00149"/>
    </source>
</evidence>
<sequence length="284" mass="30233">MSLQRPVGPARKAITRGLFALILFCFVWGFLIEPSRLVVHETTLHLPAWPRALDGTQIALLSDLHVGAPFVREEKLAAIVAATNRTTPDLILLAGDFVVGDEPLSRRIAPEIIAHSLAGLRARLGVYAVLGNHDEWEGAPRIRAALEAAGIHVLDNDVAEIRDRGASIWIAGLADYMTRDQKIAATVARAGDLVIALTHEPDSFPEVPARVALTLAGHTHGGQIALPFIGALIVPSRYGVRYAAGHIVEGGKHLFVTSGIGTSILPARFGVTPEIALLTLAAAP</sequence>
<reference evidence="5" key="1">
    <citation type="journal article" date="2018" name="J. Ind. Microbiol. Biotechnol.">
        <title>Genome mining reveals uncommon alkylpyrones as type III PKS products from myxobacteria.</title>
        <authorList>
            <person name="Hug J.J."/>
            <person name="Panter F."/>
            <person name="Krug D."/>
            <person name="Muller R."/>
        </authorList>
    </citation>
    <scope>NUCLEOTIDE SEQUENCE</scope>
    <source>
        <strain evidence="5">MSr9331</strain>
    </source>
</reference>
<proteinExistence type="predicted"/>
<dbReference type="GO" id="GO:0016020">
    <property type="term" value="C:membrane"/>
    <property type="evidence" value="ECO:0007669"/>
    <property type="project" value="GOC"/>
</dbReference>
<evidence type="ECO:0000256" key="1">
    <source>
        <dbReference type="ARBA" id="ARBA00022723"/>
    </source>
</evidence>
<dbReference type="InterPro" id="IPR051158">
    <property type="entry name" value="Metallophosphoesterase_sf"/>
</dbReference>
<dbReference type="EMBL" id="MH908878">
    <property type="protein sequence ID" value="AYM52576.1"/>
    <property type="molecule type" value="Genomic_DNA"/>
</dbReference>
<keyword evidence="3" id="KW-1133">Transmembrane helix</keyword>